<organism evidence="2 3">
    <name type="scientific">Subtercola boreus</name>
    <dbReference type="NCBI Taxonomy" id="120213"/>
    <lineage>
        <taxon>Bacteria</taxon>
        <taxon>Bacillati</taxon>
        <taxon>Actinomycetota</taxon>
        <taxon>Actinomycetes</taxon>
        <taxon>Micrococcales</taxon>
        <taxon>Microbacteriaceae</taxon>
        <taxon>Subtercola</taxon>
    </lineage>
</organism>
<sequence length="165" mass="17731">MTTPRLFLQPLRVADAEQMVDVLADPALYRFTGGEPPSIQQLTSRYERQVEGRSSDGREQWLNWIVCDHAAGALGFVQATVTGGGGPASAAELAWLVSPAHQGRGIATEAAGAMLSWLRDAAGVTVFAAHIHPDHAGSEAVARHLGLHPTDTAVDGERRWESDRR</sequence>
<accession>A0A3E0VNV9</accession>
<dbReference type="AlphaFoldDB" id="A0A3E0VNV9"/>
<proteinExistence type="predicted"/>
<dbReference type="InterPro" id="IPR016181">
    <property type="entry name" value="Acyl_CoA_acyltransferase"/>
</dbReference>
<evidence type="ECO:0000313" key="2">
    <source>
        <dbReference type="EMBL" id="RFA11190.1"/>
    </source>
</evidence>
<dbReference type="SUPFAM" id="SSF55729">
    <property type="entry name" value="Acyl-CoA N-acyltransferases (Nat)"/>
    <property type="match status" value="1"/>
</dbReference>
<dbReference type="GO" id="GO:0016747">
    <property type="term" value="F:acyltransferase activity, transferring groups other than amino-acyl groups"/>
    <property type="evidence" value="ECO:0007669"/>
    <property type="project" value="InterPro"/>
</dbReference>
<reference evidence="2 3" key="1">
    <citation type="submission" date="2017-04" db="EMBL/GenBank/DDBJ databases">
        <title>Comparative genome analysis of Subtercola boreus.</title>
        <authorList>
            <person name="Cho Y.-J."/>
            <person name="Cho A."/>
            <person name="Kim O.-S."/>
            <person name="Lee J.-I."/>
        </authorList>
    </citation>
    <scope>NUCLEOTIDE SEQUENCE [LARGE SCALE GENOMIC DNA]</scope>
    <source>
        <strain evidence="2 3">K300</strain>
    </source>
</reference>
<dbReference type="OrthoDB" id="4403558at2"/>
<dbReference type="Gene3D" id="3.40.630.30">
    <property type="match status" value="1"/>
</dbReference>
<dbReference type="PANTHER" id="PTHR43792:SF16">
    <property type="entry name" value="N-ACETYLTRANSFERASE DOMAIN-CONTAINING PROTEIN"/>
    <property type="match status" value="1"/>
</dbReference>
<protein>
    <submittedName>
        <fullName evidence="2">GNAT family N-acetyltransferase</fullName>
    </submittedName>
</protein>
<dbReference type="Proteomes" id="UP000256486">
    <property type="component" value="Unassembled WGS sequence"/>
</dbReference>
<dbReference type="Pfam" id="PF13302">
    <property type="entry name" value="Acetyltransf_3"/>
    <property type="match status" value="1"/>
</dbReference>
<keyword evidence="2" id="KW-0808">Transferase</keyword>
<feature type="domain" description="N-acetyltransferase" evidence="1">
    <location>
        <begin position="6"/>
        <end position="165"/>
    </location>
</feature>
<comment type="caution">
    <text evidence="2">The sequence shown here is derived from an EMBL/GenBank/DDBJ whole genome shotgun (WGS) entry which is preliminary data.</text>
</comment>
<dbReference type="PROSITE" id="PS51186">
    <property type="entry name" value="GNAT"/>
    <property type="match status" value="1"/>
</dbReference>
<name>A0A3E0VNV9_9MICO</name>
<dbReference type="PANTHER" id="PTHR43792">
    <property type="entry name" value="GNAT FAMILY, PUTATIVE (AFU_ORTHOLOGUE AFUA_3G00765)-RELATED-RELATED"/>
    <property type="match status" value="1"/>
</dbReference>
<evidence type="ECO:0000313" key="3">
    <source>
        <dbReference type="Proteomes" id="UP000256486"/>
    </source>
</evidence>
<gene>
    <name evidence="2" type="ORF">B7R54_09615</name>
</gene>
<dbReference type="InterPro" id="IPR000182">
    <property type="entry name" value="GNAT_dom"/>
</dbReference>
<dbReference type="InterPro" id="IPR051531">
    <property type="entry name" value="N-acetyltransferase"/>
</dbReference>
<dbReference type="EMBL" id="NBWZ01000001">
    <property type="protein sequence ID" value="RFA11190.1"/>
    <property type="molecule type" value="Genomic_DNA"/>
</dbReference>
<evidence type="ECO:0000259" key="1">
    <source>
        <dbReference type="PROSITE" id="PS51186"/>
    </source>
</evidence>
<keyword evidence="3" id="KW-1185">Reference proteome</keyword>